<protein>
    <submittedName>
        <fullName evidence="2">Uncharacterized protein</fullName>
    </submittedName>
</protein>
<evidence type="ECO:0000256" key="1">
    <source>
        <dbReference type="SAM" id="MobiDB-lite"/>
    </source>
</evidence>
<dbReference type="EMBL" id="CADCXU010023302">
    <property type="protein sequence ID" value="CAB0010811.1"/>
    <property type="molecule type" value="Genomic_DNA"/>
</dbReference>
<name>A0A6H5H435_9HEMI</name>
<evidence type="ECO:0000313" key="2">
    <source>
        <dbReference type="EMBL" id="CAB0010811.1"/>
    </source>
</evidence>
<evidence type="ECO:0000313" key="3">
    <source>
        <dbReference type="Proteomes" id="UP000479000"/>
    </source>
</evidence>
<sequence>MFWARLENSEMILFRWEGTADTYCLNLTLLSVSRHVPELRSGMGAAVFSTSLSRNRAESRNRRYRPRLGEVIHNFKLVSLRLPESDGSGPNDLRPSPAKMPISSPDERCSECPIEDGVNDGIYRRRHVAQPQAHVDHMWRYRARRTSSEEDIQDKKWRPAEDEREKYDAQNFRRFLLGGHDVGGHRSRVNSRSIAEFRWSKAKPELPKTFTVFETKVSEVFEGYEEPVVDGEGAPWHAGYTLSINPRCPQKSRQTRRMMMLRTEVQARVNGSIVIVLKSRIGTELQKKLFLIHIYSESLPEQVSVCPLKISQNKIKFLIWRIEVISLGYLRWDQEPGDSPYRILDRFLGLHPYAHGLSINKVCRKSTHQYMKVLRVIYALLADTNSMHGYNVLGTPNTRNPNYFTRSNREQFSILLKRLGQQRLFLSCLDNGFGLRRTFH</sequence>
<keyword evidence="3" id="KW-1185">Reference proteome</keyword>
<dbReference type="AlphaFoldDB" id="A0A6H5H435"/>
<reference evidence="2 3" key="1">
    <citation type="submission" date="2020-02" db="EMBL/GenBank/DDBJ databases">
        <authorList>
            <person name="Ferguson B K."/>
        </authorList>
    </citation>
    <scope>NUCLEOTIDE SEQUENCE [LARGE SCALE GENOMIC DNA]</scope>
</reference>
<accession>A0A6H5H435</accession>
<dbReference type="OrthoDB" id="6416577at2759"/>
<organism evidence="2 3">
    <name type="scientific">Nesidiocoris tenuis</name>
    <dbReference type="NCBI Taxonomy" id="355587"/>
    <lineage>
        <taxon>Eukaryota</taxon>
        <taxon>Metazoa</taxon>
        <taxon>Ecdysozoa</taxon>
        <taxon>Arthropoda</taxon>
        <taxon>Hexapoda</taxon>
        <taxon>Insecta</taxon>
        <taxon>Pterygota</taxon>
        <taxon>Neoptera</taxon>
        <taxon>Paraneoptera</taxon>
        <taxon>Hemiptera</taxon>
        <taxon>Heteroptera</taxon>
        <taxon>Panheteroptera</taxon>
        <taxon>Cimicomorpha</taxon>
        <taxon>Miridae</taxon>
        <taxon>Dicyphina</taxon>
        <taxon>Nesidiocoris</taxon>
    </lineage>
</organism>
<proteinExistence type="predicted"/>
<gene>
    <name evidence="2" type="ORF">NTEN_LOCUS15810</name>
</gene>
<dbReference type="Proteomes" id="UP000479000">
    <property type="component" value="Unassembled WGS sequence"/>
</dbReference>
<feature type="region of interest" description="Disordered" evidence="1">
    <location>
        <begin position="83"/>
        <end position="111"/>
    </location>
</feature>